<feature type="region of interest" description="Disordered" evidence="4">
    <location>
        <begin position="223"/>
        <end position="261"/>
    </location>
</feature>
<name>A0AAD7N408_9AGAR</name>
<evidence type="ECO:0000256" key="4">
    <source>
        <dbReference type="SAM" id="MobiDB-lite"/>
    </source>
</evidence>
<evidence type="ECO:0000256" key="2">
    <source>
        <dbReference type="ARBA" id="ARBA00023163"/>
    </source>
</evidence>
<dbReference type="CDD" id="cd01389">
    <property type="entry name" value="HMG-box_ROX1-like"/>
    <property type="match status" value="1"/>
</dbReference>
<feature type="region of interest" description="Disordered" evidence="4">
    <location>
        <begin position="1"/>
        <end position="29"/>
    </location>
</feature>
<keyword evidence="1 3" id="KW-0238">DNA-binding</keyword>
<dbReference type="GO" id="GO:0005634">
    <property type="term" value="C:nucleus"/>
    <property type="evidence" value="ECO:0007669"/>
    <property type="project" value="UniProtKB-UniRule"/>
</dbReference>
<dbReference type="SMART" id="SM00398">
    <property type="entry name" value="HMG"/>
    <property type="match status" value="1"/>
</dbReference>
<dbReference type="PROSITE" id="PS50118">
    <property type="entry name" value="HMG_BOX_2"/>
    <property type="match status" value="1"/>
</dbReference>
<feature type="domain" description="HMG box" evidence="5">
    <location>
        <begin position="135"/>
        <end position="228"/>
    </location>
</feature>
<feature type="region of interest" description="Disordered" evidence="4">
    <location>
        <begin position="161"/>
        <end position="202"/>
    </location>
</feature>
<gene>
    <name evidence="6" type="ORF">DFH07DRAFT_15187</name>
</gene>
<evidence type="ECO:0000313" key="6">
    <source>
        <dbReference type="EMBL" id="KAJ7745531.1"/>
    </source>
</evidence>
<dbReference type="PANTHER" id="PTHR10270">
    <property type="entry name" value="SOX TRANSCRIPTION FACTOR"/>
    <property type="match status" value="1"/>
</dbReference>
<dbReference type="GO" id="GO:0000978">
    <property type="term" value="F:RNA polymerase II cis-regulatory region sequence-specific DNA binding"/>
    <property type="evidence" value="ECO:0007669"/>
    <property type="project" value="TreeGrafter"/>
</dbReference>
<accession>A0AAD7N408</accession>
<evidence type="ECO:0000259" key="5">
    <source>
        <dbReference type="PROSITE" id="PS50118"/>
    </source>
</evidence>
<feature type="region of interest" description="Disordered" evidence="4">
    <location>
        <begin position="104"/>
        <end position="134"/>
    </location>
</feature>
<dbReference type="GO" id="GO:0001228">
    <property type="term" value="F:DNA-binding transcription activator activity, RNA polymerase II-specific"/>
    <property type="evidence" value="ECO:0007669"/>
    <property type="project" value="TreeGrafter"/>
</dbReference>
<feature type="DNA-binding region" description="HMG box" evidence="3">
    <location>
        <begin position="135"/>
        <end position="228"/>
    </location>
</feature>
<keyword evidence="3" id="KW-0539">Nucleus</keyword>
<dbReference type="InterPro" id="IPR009071">
    <property type="entry name" value="HMG_box_dom"/>
</dbReference>
<sequence>MPAVRTRETHSAARPLEVSTSAPPPSLAIISPTPRAFAFPISHNLSDSPYSSPSNSPFDPDLLALALPSSPSPSSSVSSRNDECLTPPPLSAFTPPLSLAWAATPPSHASAPIRRKSTSSAVEERRPKRGDNDYVKRPENAFILFRRKCCEDRAFGLPSLSTSAASGPSSADSPSLATNAAAKKPRQADLSKTISQQWKALSPEERAHWEALAKVKKREHETLHPSYVYRPQRRPNASAAAGSLSSTTTQRRKHSVPPSQQVEFVVPTPRAQRSPSAGASTPPPYQAIQIPSVYLGSSSGPFSADGGGESPTSLVSMISRRGLGNGNGGFDYLPSFQGAFDFEASLESSDFLRSMFQTLSPTSPQSASAGGILSPVSSASSSGPSSPYTPASASFHPSAFSSSYTARSAFSPPVGTADTSDNAPRDIGHVLEAPSCEPAISTGMEPDYSSYASAWMASSPWASDTTGGGLAEGDFDIGRIPEIGWELSCAALPGSDFAAPYDGGEMHGFGEQSMPGEPRELDIHFGEMGEMGFDEMMAGLRS</sequence>
<comment type="caution">
    <text evidence="6">The sequence shown here is derived from an EMBL/GenBank/DDBJ whole genome shotgun (WGS) entry which is preliminary data.</text>
</comment>
<feature type="compositionally biased region" description="Basic and acidic residues" evidence="4">
    <location>
        <begin position="1"/>
        <end position="11"/>
    </location>
</feature>
<proteinExistence type="predicted"/>
<feature type="compositionally biased region" description="Low complexity" evidence="4">
    <location>
        <begin position="45"/>
        <end position="79"/>
    </location>
</feature>
<evidence type="ECO:0000256" key="3">
    <source>
        <dbReference type="PROSITE-ProRule" id="PRU00267"/>
    </source>
</evidence>
<feature type="compositionally biased region" description="Low complexity" evidence="4">
    <location>
        <begin position="161"/>
        <end position="177"/>
    </location>
</feature>
<evidence type="ECO:0000256" key="1">
    <source>
        <dbReference type="ARBA" id="ARBA00023125"/>
    </source>
</evidence>
<dbReference type="SUPFAM" id="SSF47095">
    <property type="entry name" value="HMG-box"/>
    <property type="match status" value="1"/>
</dbReference>
<feature type="compositionally biased region" description="Basic and acidic residues" evidence="4">
    <location>
        <begin position="122"/>
        <end position="134"/>
    </location>
</feature>
<organism evidence="6 7">
    <name type="scientific">Mycena maculata</name>
    <dbReference type="NCBI Taxonomy" id="230809"/>
    <lineage>
        <taxon>Eukaryota</taxon>
        <taxon>Fungi</taxon>
        <taxon>Dikarya</taxon>
        <taxon>Basidiomycota</taxon>
        <taxon>Agaricomycotina</taxon>
        <taxon>Agaricomycetes</taxon>
        <taxon>Agaricomycetidae</taxon>
        <taxon>Agaricales</taxon>
        <taxon>Marasmiineae</taxon>
        <taxon>Mycenaceae</taxon>
        <taxon>Mycena</taxon>
    </lineage>
</organism>
<keyword evidence="2" id="KW-0804">Transcription</keyword>
<reference evidence="6" key="1">
    <citation type="submission" date="2023-03" db="EMBL/GenBank/DDBJ databases">
        <title>Massive genome expansion in bonnet fungi (Mycena s.s.) driven by repeated elements and novel gene families across ecological guilds.</title>
        <authorList>
            <consortium name="Lawrence Berkeley National Laboratory"/>
            <person name="Harder C.B."/>
            <person name="Miyauchi S."/>
            <person name="Viragh M."/>
            <person name="Kuo A."/>
            <person name="Thoen E."/>
            <person name="Andreopoulos B."/>
            <person name="Lu D."/>
            <person name="Skrede I."/>
            <person name="Drula E."/>
            <person name="Henrissat B."/>
            <person name="Morin E."/>
            <person name="Kohler A."/>
            <person name="Barry K."/>
            <person name="LaButti K."/>
            <person name="Morin E."/>
            <person name="Salamov A."/>
            <person name="Lipzen A."/>
            <person name="Mereny Z."/>
            <person name="Hegedus B."/>
            <person name="Baldrian P."/>
            <person name="Stursova M."/>
            <person name="Weitz H."/>
            <person name="Taylor A."/>
            <person name="Grigoriev I.V."/>
            <person name="Nagy L.G."/>
            <person name="Martin F."/>
            <person name="Kauserud H."/>
        </authorList>
    </citation>
    <scope>NUCLEOTIDE SEQUENCE</scope>
    <source>
        <strain evidence="6">CBHHK188m</strain>
    </source>
</reference>
<feature type="compositionally biased region" description="Low complexity" evidence="4">
    <location>
        <begin position="237"/>
        <end position="249"/>
    </location>
</feature>
<feature type="region of interest" description="Disordered" evidence="4">
    <location>
        <begin position="363"/>
        <end position="392"/>
    </location>
</feature>
<keyword evidence="7" id="KW-1185">Reference proteome</keyword>
<feature type="region of interest" description="Disordered" evidence="4">
    <location>
        <begin position="41"/>
        <end position="89"/>
    </location>
</feature>
<evidence type="ECO:0000313" key="7">
    <source>
        <dbReference type="Proteomes" id="UP001215280"/>
    </source>
</evidence>
<dbReference type="Pfam" id="PF00505">
    <property type="entry name" value="HMG_box"/>
    <property type="match status" value="1"/>
</dbReference>
<dbReference type="EMBL" id="JARJLG010000102">
    <property type="protein sequence ID" value="KAJ7745531.1"/>
    <property type="molecule type" value="Genomic_DNA"/>
</dbReference>
<feature type="compositionally biased region" description="Low complexity" evidence="4">
    <location>
        <begin position="374"/>
        <end position="392"/>
    </location>
</feature>
<dbReference type="PANTHER" id="PTHR10270:SF161">
    <property type="entry name" value="SEX-DETERMINING REGION Y PROTEIN"/>
    <property type="match status" value="1"/>
</dbReference>
<dbReference type="GO" id="GO:0030154">
    <property type="term" value="P:cell differentiation"/>
    <property type="evidence" value="ECO:0007669"/>
    <property type="project" value="TreeGrafter"/>
</dbReference>
<dbReference type="AlphaFoldDB" id="A0AAD7N408"/>
<dbReference type="InterPro" id="IPR036910">
    <property type="entry name" value="HMG_box_dom_sf"/>
</dbReference>
<dbReference type="Proteomes" id="UP001215280">
    <property type="component" value="Unassembled WGS sequence"/>
</dbReference>
<dbReference type="Gene3D" id="1.10.30.10">
    <property type="entry name" value="High mobility group box domain"/>
    <property type="match status" value="1"/>
</dbReference>
<feature type="compositionally biased region" description="Polar residues" evidence="4">
    <location>
        <begin position="190"/>
        <end position="199"/>
    </location>
</feature>
<protein>
    <recommendedName>
        <fullName evidence="5">HMG box domain-containing protein</fullName>
    </recommendedName>
</protein>
<dbReference type="InterPro" id="IPR050140">
    <property type="entry name" value="SRY-related_HMG-box_TF-like"/>
</dbReference>